<dbReference type="Proteomes" id="UP001211006">
    <property type="component" value="Unassembled WGS sequence"/>
</dbReference>
<dbReference type="AlphaFoldDB" id="A0AAW6C1K6"/>
<organism evidence="3 4">
    <name type="scientific">Flavonifractor plautii</name>
    <name type="common">Fusobacterium plautii</name>
    <dbReference type="NCBI Taxonomy" id="292800"/>
    <lineage>
        <taxon>Bacteria</taxon>
        <taxon>Bacillati</taxon>
        <taxon>Bacillota</taxon>
        <taxon>Clostridia</taxon>
        <taxon>Eubacteriales</taxon>
        <taxon>Oscillospiraceae</taxon>
        <taxon>Flavonifractor</taxon>
    </lineage>
</organism>
<dbReference type="NCBIfam" id="TIGR03033">
    <property type="entry name" value="phage_rel_nuc"/>
    <property type="match status" value="1"/>
</dbReference>
<protein>
    <submittedName>
        <fullName evidence="3">YqaJ viral recombinase family protein</fullName>
    </submittedName>
</protein>
<dbReference type="PANTHER" id="PTHR46609">
    <property type="entry name" value="EXONUCLEASE, PHAGE-TYPE/RECB, C-TERMINAL DOMAIN-CONTAINING PROTEIN"/>
    <property type="match status" value="1"/>
</dbReference>
<evidence type="ECO:0000259" key="2">
    <source>
        <dbReference type="Pfam" id="PF09588"/>
    </source>
</evidence>
<dbReference type="SUPFAM" id="SSF52980">
    <property type="entry name" value="Restriction endonuclease-like"/>
    <property type="match status" value="1"/>
</dbReference>
<dbReference type="InterPro" id="IPR051703">
    <property type="entry name" value="NF-kappa-B_Signaling_Reg"/>
</dbReference>
<evidence type="ECO:0000256" key="1">
    <source>
        <dbReference type="ARBA" id="ARBA00022801"/>
    </source>
</evidence>
<feature type="domain" description="YqaJ viral recombinase" evidence="2">
    <location>
        <begin position="10"/>
        <end position="155"/>
    </location>
</feature>
<dbReference type="GO" id="GO:0016787">
    <property type="term" value="F:hydrolase activity"/>
    <property type="evidence" value="ECO:0007669"/>
    <property type="project" value="UniProtKB-KW"/>
</dbReference>
<gene>
    <name evidence="3" type="ORF">PND83_04195</name>
</gene>
<dbReference type="InterPro" id="IPR011335">
    <property type="entry name" value="Restrct_endonuc-II-like"/>
</dbReference>
<dbReference type="Gene3D" id="3.90.320.10">
    <property type="match status" value="1"/>
</dbReference>
<dbReference type="InterPro" id="IPR019080">
    <property type="entry name" value="YqaJ_viral_recombinase"/>
</dbReference>
<name>A0AAW6C1K6_FLAPL</name>
<dbReference type="Pfam" id="PF09588">
    <property type="entry name" value="YqaJ"/>
    <property type="match status" value="1"/>
</dbReference>
<dbReference type="PANTHER" id="PTHR46609:SF6">
    <property type="entry name" value="EXONUCLEASE, PHAGE-TYPE_RECB, C-TERMINAL DOMAIN-CONTAINING PROTEIN-RELATED"/>
    <property type="match status" value="1"/>
</dbReference>
<accession>A0AAW6C1K6</accession>
<dbReference type="InterPro" id="IPR017482">
    <property type="entry name" value="Lambda-type_endonuclease"/>
</dbReference>
<evidence type="ECO:0000313" key="3">
    <source>
        <dbReference type="EMBL" id="MDB7905173.1"/>
    </source>
</evidence>
<evidence type="ECO:0000313" key="4">
    <source>
        <dbReference type="Proteomes" id="UP001211006"/>
    </source>
</evidence>
<dbReference type="InterPro" id="IPR011604">
    <property type="entry name" value="PDDEXK-like_dom_sf"/>
</dbReference>
<reference evidence="3" key="1">
    <citation type="submission" date="2023-01" db="EMBL/GenBank/DDBJ databases">
        <title>Human gut microbiome strain richness.</title>
        <authorList>
            <person name="Chen-Liaw A."/>
        </authorList>
    </citation>
    <scope>NUCLEOTIDE SEQUENCE</scope>
    <source>
        <strain evidence="3">2225st1_A6_2225SCRN_200828</strain>
    </source>
</reference>
<proteinExistence type="predicted"/>
<keyword evidence="1" id="KW-0378">Hydrolase</keyword>
<sequence length="217" mass="24654">MAMTITTEAEWLKARLNGIGASEASAIVGCNPYMSNTDLWKVKTGRKKAADISSNEHVAYGHAAEGPIRELFALDYTGRYEVSYGGAFDMVHNPEYPWLFATLDGRLVEKGTGRHGILEIKTSEILRSIAREKWRDGVPDNYYVQLLHQLLATGWDFAVLHAQLKRVWDGEVKTTRQSYFIERAEVEGDLAYLLEQETKFWGYVQRDQMPPLILPNI</sequence>
<comment type="caution">
    <text evidence="3">The sequence shown here is derived from an EMBL/GenBank/DDBJ whole genome shotgun (WGS) entry which is preliminary data.</text>
</comment>
<dbReference type="EMBL" id="JAQLWO010000003">
    <property type="protein sequence ID" value="MDB7905173.1"/>
    <property type="molecule type" value="Genomic_DNA"/>
</dbReference>
<dbReference type="RefSeq" id="WP_195484514.1">
    <property type="nucleotide sequence ID" value="NZ_JADNHL010000007.1"/>
</dbReference>